<name>A0ABV6U7W9_9ACTN</name>
<feature type="region of interest" description="Disordered" evidence="1">
    <location>
        <begin position="79"/>
        <end position="100"/>
    </location>
</feature>
<comment type="caution">
    <text evidence="2">The sequence shown here is derived from an EMBL/GenBank/DDBJ whole genome shotgun (WGS) entry which is preliminary data.</text>
</comment>
<organism evidence="2 3">
    <name type="scientific">Sphaerimonospora cavernae</name>
    <dbReference type="NCBI Taxonomy" id="1740611"/>
    <lineage>
        <taxon>Bacteria</taxon>
        <taxon>Bacillati</taxon>
        <taxon>Actinomycetota</taxon>
        <taxon>Actinomycetes</taxon>
        <taxon>Streptosporangiales</taxon>
        <taxon>Streptosporangiaceae</taxon>
        <taxon>Sphaerimonospora</taxon>
    </lineage>
</organism>
<gene>
    <name evidence="2" type="ORF">ACFHYQ_19855</name>
</gene>
<proteinExistence type="predicted"/>
<sequence>MHRSRTARMVPTPAVLRLSVPALVLILLAFAVFACGLISTVSVTAGLERIASPDAVTAQGSSDATGLLVAVAHATADGDDGASGHGCSKKPSVTEGSPSLRADSYGSGFLSIARPQVATRLPADRHSAGCAGPAPPAPAPILLSVLRI</sequence>
<accession>A0ABV6U7W9</accession>
<dbReference type="Proteomes" id="UP001589870">
    <property type="component" value="Unassembled WGS sequence"/>
</dbReference>
<protein>
    <submittedName>
        <fullName evidence="2">Uncharacterized protein</fullName>
    </submittedName>
</protein>
<evidence type="ECO:0000313" key="3">
    <source>
        <dbReference type="Proteomes" id="UP001589870"/>
    </source>
</evidence>
<evidence type="ECO:0000256" key="1">
    <source>
        <dbReference type="SAM" id="MobiDB-lite"/>
    </source>
</evidence>
<dbReference type="EMBL" id="JBHMQT010000043">
    <property type="protein sequence ID" value="MFC0864549.1"/>
    <property type="molecule type" value="Genomic_DNA"/>
</dbReference>
<keyword evidence="3" id="KW-1185">Reference proteome</keyword>
<dbReference type="PROSITE" id="PS51257">
    <property type="entry name" value="PROKAR_LIPOPROTEIN"/>
    <property type="match status" value="1"/>
</dbReference>
<reference evidence="2 3" key="1">
    <citation type="submission" date="2024-09" db="EMBL/GenBank/DDBJ databases">
        <authorList>
            <person name="Sun Q."/>
            <person name="Mori K."/>
        </authorList>
    </citation>
    <scope>NUCLEOTIDE SEQUENCE [LARGE SCALE GENOMIC DNA]</scope>
    <source>
        <strain evidence="2 3">TBRC 1851</strain>
    </source>
</reference>
<dbReference type="RefSeq" id="WP_394302648.1">
    <property type="nucleotide sequence ID" value="NZ_JBHMQT010000043.1"/>
</dbReference>
<evidence type="ECO:0000313" key="2">
    <source>
        <dbReference type="EMBL" id="MFC0864549.1"/>
    </source>
</evidence>